<organism evidence="5">
    <name type="scientific">Absidia glauca</name>
    <name type="common">Pin mould</name>
    <dbReference type="NCBI Taxonomy" id="4829"/>
    <lineage>
        <taxon>Eukaryota</taxon>
        <taxon>Fungi</taxon>
        <taxon>Fungi incertae sedis</taxon>
        <taxon>Mucoromycota</taxon>
        <taxon>Mucoromycotina</taxon>
        <taxon>Mucoromycetes</taxon>
        <taxon>Mucorales</taxon>
        <taxon>Cunninghamellaceae</taxon>
        <taxon>Absidia</taxon>
    </lineage>
</organism>
<dbReference type="PROSITE" id="PS51147">
    <property type="entry name" value="PFTA"/>
    <property type="match status" value="1"/>
</dbReference>
<dbReference type="Pfam" id="PF01239">
    <property type="entry name" value="PPTA"/>
    <property type="match status" value="3"/>
</dbReference>
<proteinExistence type="inferred from homology"/>
<dbReference type="GO" id="GO:0005737">
    <property type="term" value="C:cytoplasm"/>
    <property type="evidence" value="ECO:0007669"/>
    <property type="project" value="TreeGrafter"/>
</dbReference>
<keyword evidence="3" id="KW-0808">Transferase</keyword>
<dbReference type="STRING" id="4829.A0A168LT45"/>
<dbReference type="Gene3D" id="1.25.40.120">
    <property type="entry name" value="Protein prenylyltransferase"/>
    <property type="match status" value="1"/>
</dbReference>
<keyword evidence="6" id="KW-1185">Reference proteome</keyword>
<dbReference type="GO" id="GO:0008318">
    <property type="term" value="F:protein prenyltransferase activity"/>
    <property type="evidence" value="ECO:0007669"/>
    <property type="project" value="InterPro"/>
</dbReference>
<dbReference type="PANTHER" id="PTHR11129:SF3">
    <property type="entry name" value="PROTEIN PRENYLTRANSFERASE ALPHA SUBUNIT REPEAT-CONTAINING PROTEIN 1"/>
    <property type="match status" value="1"/>
</dbReference>
<protein>
    <submittedName>
        <fullName evidence="5">Uncharacterized protein</fullName>
    </submittedName>
</protein>
<dbReference type="InterPro" id="IPR002088">
    <property type="entry name" value="Prenyl_trans_a"/>
</dbReference>
<accession>A0A168LT45</accession>
<keyword evidence="2" id="KW-0637">Prenyltransferase</keyword>
<dbReference type="InParanoid" id="A0A168LT45"/>
<sequence>MLITLYDKVLDALTHHAIDELGLLPCPPDVDTLPLDTRCYFPLVVVDGKLGIAFEDVALLLQDTQKRFVQHRQQQRDSVDPTFEQLTRIIVLLKPEHYTALNARKQLVLAGHLSLQEELKLLELIFTVPRNTKCSIAWHHRQWLLDQNMALTNLELELQLCQRSITLYPRNYYAWNHRHWLLTLIMHDSDRLDQEYKATCRWIENNVSDHSGLRYLEELLKVHAVASHVPWLEALLVRYPGHESLWCHRRYCATLFGSDNNDHRFIQGILTNPPSETQRLLAAKFGLWLCHLDAKWEDTSLVDNYLYHAQQLETTPIYLHHWKRHLGPQKRQKDD</sequence>
<evidence type="ECO:0000313" key="5">
    <source>
        <dbReference type="EMBL" id="SAL97447.1"/>
    </source>
</evidence>
<name>A0A168LT45_ABSGL</name>
<gene>
    <name evidence="5" type="primary">ABSGL_02944.1 scaffold 4097</name>
</gene>
<evidence type="ECO:0000256" key="3">
    <source>
        <dbReference type="ARBA" id="ARBA00022679"/>
    </source>
</evidence>
<reference evidence="5" key="1">
    <citation type="submission" date="2016-04" db="EMBL/GenBank/DDBJ databases">
        <authorList>
            <person name="Evans L.H."/>
            <person name="Alamgir A."/>
            <person name="Owens N."/>
            <person name="Weber N.D."/>
            <person name="Virtaneva K."/>
            <person name="Barbian K."/>
            <person name="Babar A."/>
            <person name="Rosenke K."/>
        </authorList>
    </citation>
    <scope>NUCLEOTIDE SEQUENCE [LARGE SCALE GENOMIC DNA]</scope>
    <source>
        <strain evidence="5">CBS 101.48</strain>
    </source>
</reference>
<evidence type="ECO:0000256" key="4">
    <source>
        <dbReference type="ARBA" id="ARBA00022737"/>
    </source>
</evidence>
<evidence type="ECO:0000313" key="6">
    <source>
        <dbReference type="Proteomes" id="UP000078561"/>
    </source>
</evidence>
<keyword evidence="4" id="KW-0677">Repeat</keyword>
<evidence type="ECO:0000256" key="1">
    <source>
        <dbReference type="ARBA" id="ARBA00006734"/>
    </source>
</evidence>
<dbReference type="OrthoDB" id="1924260at2759"/>
<dbReference type="SUPFAM" id="SSF48439">
    <property type="entry name" value="Protein prenylyltransferase"/>
    <property type="match status" value="1"/>
</dbReference>
<dbReference type="Proteomes" id="UP000078561">
    <property type="component" value="Unassembled WGS sequence"/>
</dbReference>
<evidence type="ECO:0000256" key="2">
    <source>
        <dbReference type="ARBA" id="ARBA00022602"/>
    </source>
</evidence>
<comment type="similarity">
    <text evidence="1">Belongs to the protein prenyltransferase subunit alpha family.</text>
</comment>
<dbReference type="PANTHER" id="PTHR11129">
    <property type="entry name" value="PROTEIN FARNESYLTRANSFERASE ALPHA SUBUNIT/RAB GERANYLGERANYL TRANSFERASE ALPHA SUBUNIT"/>
    <property type="match status" value="1"/>
</dbReference>
<dbReference type="EMBL" id="LT551811">
    <property type="protein sequence ID" value="SAL97447.1"/>
    <property type="molecule type" value="Genomic_DNA"/>
</dbReference>
<dbReference type="AlphaFoldDB" id="A0A168LT45"/>
<dbReference type="OMA" id="ETYPRNY"/>